<dbReference type="InterPro" id="IPR042172">
    <property type="entry name" value="Adenosylhomocyst_ase-like_sf"/>
</dbReference>
<reference evidence="1" key="1">
    <citation type="submission" date="2020-05" db="UniProtKB">
        <authorList>
            <consortium name="EnsemblMetazoa"/>
        </authorList>
    </citation>
    <scope>IDENTIFICATION</scope>
    <source>
        <strain evidence="1">BB02</strain>
    </source>
</reference>
<dbReference type="PANTHER" id="PTHR23420:SF0">
    <property type="entry name" value="ADENOSYLHOMOCYSTEINASE"/>
    <property type="match status" value="1"/>
</dbReference>
<dbReference type="STRING" id="6526.A0A2C9KFN0"/>
<dbReference type="Gene3D" id="3.40.50.1480">
    <property type="entry name" value="Adenosylhomocysteinase-like"/>
    <property type="match status" value="1"/>
</dbReference>
<evidence type="ECO:0000313" key="1">
    <source>
        <dbReference type="EnsemblMetazoa" id="BGLB018850-PA"/>
    </source>
</evidence>
<dbReference type="EnsemblMetazoa" id="BGLB018850-RA">
    <property type="protein sequence ID" value="BGLB018850-PA"/>
    <property type="gene ID" value="BGLB018850"/>
</dbReference>
<dbReference type="VEuPathDB" id="VectorBase:BGLB018850"/>
<dbReference type="Pfam" id="PF05221">
    <property type="entry name" value="AdoHcyase"/>
    <property type="match status" value="1"/>
</dbReference>
<dbReference type="GO" id="GO:0033353">
    <property type="term" value="P:S-adenosylmethionine cycle"/>
    <property type="evidence" value="ECO:0007669"/>
    <property type="project" value="TreeGrafter"/>
</dbReference>
<dbReference type="Proteomes" id="UP000076420">
    <property type="component" value="Unassembled WGS sequence"/>
</dbReference>
<dbReference type="PANTHER" id="PTHR23420">
    <property type="entry name" value="ADENOSYLHOMOCYSTEINASE"/>
    <property type="match status" value="1"/>
</dbReference>
<organism evidence="1 2">
    <name type="scientific">Biomphalaria glabrata</name>
    <name type="common">Bloodfluke planorb</name>
    <name type="synonym">Freshwater snail</name>
    <dbReference type="NCBI Taxonomy" id="6526"/>
    <lineage>
        <taxon>Eukaryota</taxon>
        <taxon>Metazoa</taxon>
        <taxon>Spiralia</taxon>
        <taxon>Lophotrochozoa</taxon>
        <taxon>Mollusca</taxon>
        <taxon>Gastropoda</taxon>
        <taxon>Heterobranchia</taxon>
        <taxon>Euthyneura</taxon>
        <taxon>Panpulmonata</taxon>
        <taxon>Hygrophila</taxon>
        <taxon>Lymnaeoidea</taxon>
        <taxon>Planorbidae</taxon>
        <taxon>Biomphalaria</taxon>
    </lineage>
</organism>
<sequence>MCVFQGRLVNLSCSSVPSFVVSITATTQALALIELFNAPAGRYKQDVYLLPKKMDEYVASLHLPTFDAHLTELTDDQAKYLGLNKAGPFKPNYYRY</sequence>
<dbReference type="SUPFAM" id="SSF52283">
    <property type="entry name" value="Formate/glycerate dehydrogenase catalytic domain-like"/>
    <property type="match status" value="1"/>
</dbReference>
<evidence type="ECO:0008006" key="3">
    <source>
        <dbReference type="Google" id="ProtNLM"/>
    </source>
</evidence>
<gene>
    <name evidence="1" type="primary">106053856</name>
</gene>
<dbReference type="VEuPathDB" id="VectorBase:BGLAX_049231"/>
<evidence type="ECO:0000313" key="2">
    <source>
        <dbReference type="Proteomes" id="UP000076420"/>
    </source>
</evidence>
<dbReference type="KEGG" id="bgt:106053856"/>
<protein>
    <recommendedName>
        <fullName evidence="3">S-adenosyl-L-homocysteine hydrolase NAD binding domain-containing protein</fullName>
    </recommendedName>
</protein>
<name>A0A2C9KFN0_BIOGL</name>
<dbReference type="InterPro" id="IPR000043">
    <property type="entry name" value="Adenosylhomocysteinase-like"/>
</dbReference>
<dbReference type="GO" id="GO:0005829">
    <property type="term" value="C:cytosol"/>
    <property type="evidence" value="ECO:0007669"/>
    <property type="project" value="TreeGrafter"/>
</dbReference>
<dbReference type="AlphaFoldDB" id="A0A2C9KFN0"/>
<dbReference type="FunFam" id="3.40.50.1480:FF:000009">
    <property type="entry name" value="Adenosylhomocysteinase like 2"/>
    <property type="match status" value="1"/>
</dbReference>
<proteinExistence type="predicted"/>
<accession>A0A2C9KFN0</accession>